<dbReference type="Proteomes" id="UP000033067">
    <property type="component" value="Chromosome"/>
</dbReference>
<evidence type="ECO:0000313" key="10">
    <source>
        <dbReference type="Proteomes" id="UP000033067"/>
    </source>
</evidence>
<keyword evidence="5" id="KW-0472">Membrane</keyword>
<feature type="region of interest" description="Disordered" evidence="7">
    <location>
        <begin position="1"/>
        <end position="38"/>
    </location>
</feature>
<feature type="domain" description="Band 7" evidence="8">
    <location>
        <begin position="72"/>
        <end position="232"/>
    </location>
</feature>
<dbReference type="InterPro" id="IPR050710">
    <property type="entry name" value="Band7/mec-2_domain"/>
</dbReference>
<dbReference type="InterPro" id="IPR001107">
    <property type="entry name" value="Band_7"/>
</dbReference>
<dbReference type="PATRIC" id="fig|314722.6.peg.2687"/>
<evidence type="ECO:0000313" key="9">
    <source>
        <dbReference type="EMBL" id="AKC87432.1"/>
    </source>
</evidence>
<dbReference type="RefSeq" id="WP_052632797.1">
    <property type="nucleotide sequence ID" value="NZ_CP011144.1"/>
</dbReference>
<comment type="similarity">
    <text evidence="2 6">Belongs to the band 7/mec-2 family. HflK subfamily.</text>
</comment>
<dbReference type="AlphaFoldDB" id="A0A0E3Z1Z8"/>
<keyword evidence="3" id="KW-0812">Transmembrane</keyword>
<dbReference type="EMBL" id="CP011144">
    <property type="protein sequence ID" value="AKC87432.1"/>
    <property type="molecule type" value="Genomic_DNA"/>
</dbReference>
<comment type="function">
    <text evidence="6">HflC and HflK could encode or regulate a protease.</text>
</comment>
<dbReference type="KEGG" id="psuw:WQ53_12395"/>
<dbReference type="SUPFAM" id="SSF117892">
    <property type="entry name" value="Band 7/SPFH domain"/>
    <property type="match status" value="1"/>
</dbReference>
<evidence type="ECO:0000256" key="5">
    <source>
        <dbReference type="ARBA" id="ARBA00023136"/>
    </source>
</evidence>
<keyword evidence="4" id="KW-1133">Transmembrane helix</keyword>
<evidence type="ECO:0000256" key="4">
    <source>
        <dbReference type="ARBA" id="ARBA00022989"/>
    </source>
</evidence>
<feature type="compositionally biased region" description="Basic and acidic residues" evidence="7">
    <location>
        <begin position="365"/>
        <end position="379"/>
    </location>
</feature>
<keyword evidence="10" id="KW-1185">Reference proteome</keyword>
<dbReference type="InterPro" id="IPR010201">
    <property type="entry name" value="HflK"/>
</dbReference>
<gene>
    <name evidence="9" type="ORF">WQ53_12395</name>
</gene>
<dbReference type="Gene3D" id="3.30.479.30">
    <property type="entry name" value="Band 7 domain"/>
    <property type="match status" value="1"/>
</dbReference>
<comment type="subunit">
    <text evidence="6">HflC and HflK may interact to form a multimeric complex.</text>
</comment>
<dbReference type="OrthoDB" id="9779595at2"/>
<sequence>MVWNTPGKGGPGKGGDSPDTPPRNPWPPRRPSGNGGGGLDGVLAKLREVFGGDGGGIGRWLLLGAALLVLLSSFQLVGEQQRGVVLRFGQFARVMQPGPNLKWPWPVERVIKVNATQIKTFSNTVPVLTRDENIVNVAMNVQYRVGDPRLFLFGSRDPQRMLEQVAQSVVREQVGRADLDTVLGARGPLSVSASQQLQASMDAYRTGLVVTELNLQDARPPEEVKPAFDEVNSAQQIKDQLINEARAYAAKVVPEARGEAARRRTVAEGYKAAKIAHAEGDVARFSLLRDEYRNAPEVTRKRLWLETVQDVLSRNRKVVGGDGRQLIYVPMPAGAASTAAPLGPAVTAEALLPAIESTPDQVRSGVRDPARTGREEPVR</sequence>
<dbReference type="PANTHER" id="PTHR43327">
    <property type="entry name" value="STOMATIN-LIKE PROTEIN 2, MITOCHONDRIAL"/>
    <property type="match status" value="1"/>
</dbReference>
<name>A0A0E3Z1Z8_9GAMM</name>
<comment type="subcellular location">
    <subcellularLocation>
        <location evidence="1">Membrane</location>
        <topology evidence="1">Single-pass membrane protein</topology>
    </subcellularLocation>
</comment>
<evidence type="ECO:0000256" key="3">
    <source>
        <dbReference type="ARBA" id="ARBA00022692"/>
    </source>
</evidence>
<organism evidence="9 10">
    <name type="scientific">Pseudoxanthomonas suwonensis</name>
    <dbReference type="NCBI Taxonomy" id="314722"/>
    <lineage>
        <taxon>Bacteria</taxon>
        <taxon>Pseudomonadati</taxon>
        <taxon>Pseudomonadota</taxon>
        <taxon>Gammaproteobacteria</taxon>
        <taxon>Lysobacterales</taxon>
        <taxon>Lysobacteraceae</taxon>
        <taxon>Pseudoxanthomonas</taxon>
    </lineage>
</organism>
<dbReference type="InterPro" id="IPR036013">
    <property type="entry name" value="Band_7/SPFH_dom_sf"/>
</dbReference>
<dbReference type="PRINTS" id="PR00721">
    <property type="entry name" value="STOMATIN"/>
</dbReference>
<dbReference type="SMART" id="SM00244">
    <property type="entry name" value="PHB"/>
    <property type="match status" value="1"/>
</dbReference>
<evidence type="ECO:0000259" key="8">
    <source>
        <dbReference type="SMART" id="SM00244"/>
    </source>
</evidence>
<evidence type="ECO:0000256" key="2">
    <source>
        <dbReference type="ARBA" id="ARBA00006971"/>
    </source>
</evidence>
<dbReference type="InterPro" id="IPR001972">
    <property type="entry name" value="Stomatin_HflK_fam"/>
</dbReference>
<evidence type="ECO:0000256" key="7">
    <source>
        <dbReference type="SAM" id="MobiDB-lite"/>
    </source>
</evidence>
<proteinExistence type="inferred from homology"/>
<accession>A0A0E3Z1Z8</accession>
<evidence type="ECO:0000256" key="1">
    <source>
        <dbReference type="ARBA" id="ARBA00004167"/>
    </source>
</evidence>
<dbReference type="GO" id="GO:0016020">
    <property type="term" value="C:membrane"/>
    <property type="evidence" value="ECO:0007669"/>
    <property type="project" value="UniProtKB-SubCell"/>
</dbReference>
<dbReference type="NCBIfam" id="TIGR01933">
    <property type="entry name" value="hflK"/>
    <property type="match status" value="1"/>
</dbReference>
<protein>
    <recommendedName>
        <fullName evidence="6">Protein HflK</fullName>
    </recommendedName>
</protein>
<dbReference type="CDD" id="cd03404">
    <property type="entry name" value="SPFH_HflK"/>
    <property type="match status" value="1"/>
</dbReference>
<reference evidence="9 10" key="1">
    <citation type="journal article" date="2015" name="Genome Announc.">
        <title>Complete Genome Sequence of Pseudoxanthomonas suwonensis Strain J1, a Cellulose-Degrading Bacterium Isolated from Leaf- and Wood-Enriched Soil.</title>
        <authorList>
            <person name="Hou L."/>
            <person name="Jiang J."/>
            <person name="Xu Z."/>
            <person name="Zhou Y."/>
            <person name="Leung F.C."/>
        </authorList>
    </citation>
    <scope>NUCLEOTIDE SEQUENCE [LARGE SCALE GENOMIC DNA]</scope>
    <source>
        <strain evidence="9 10">J1</strain>
    </source>
</reference>
<feature type="region of interest" description="Disordered" evidence="7">
    <location>
        <begin position="357"/>
        <end position="379"/>
    </location>
</feature>
<feature type="compositionally biased region" description="Pro residues" evidence="7">
    <location>
        <begin position="19"/>
        <end position="30"/>
    </location>
</feature>
<evidence type="ECO:0000256" key="6">
    <source>
        <dbReference type="RuleBase" id="RU364113"/>
    </source>
</evidence>
<dbReference type="PANTHER" id="PTHR43327:SF2">
    <property type="entry name" value="MODULATOR OF FTSH PROTEASE HFLK"/>
    <property type="match status" value="1"/>
</dbReference>
<dbReference type="Pfam" id="PF01145">
    <property type="entry name" value="Band_7"/>
    <property type="match status" value="1"/>
</dbReference>